<keyword evidence="1" id="KW-0472">Membrane</keyword>
<keyword evidence="3" id="KW-1185">Reference proteome</keyword>
<comment type="caution">
    <text evidence="2">The sequence shown here is derived from an EMBL/GenBank/DDBJ whole genome shotgun (WGS) entry which is preliminary data.</text>
</comment>
<sequence length="123" mass="13906">MTNEQTIKNHSKPEEVESLTTGHITLKKFDIDGFLPKIKDTNFQIKQIPIKQEETRTKLALYLVYTLIGTLFLSFVLTGVAAFSPDKEDRNYFKDLITLVITSQTGLIGTVLGFYFGAKNNET</sequence>
<dbReference type="RefSeq" id="WP_229488361.1">
    <property type="nucleotide sequence ID" value="NZ_JAIVFQ010000060.1"/>
</dbReference>
<name>A0ABS8IG58_9NOSO</name>
<reference evidence="2 3" key="1">
    <citation type="journal article" date="2021" name="Microorganisms">
        <title>Genome Evolution of Filamentous Cyanobacterium Nostoc Species: From Facultative Symbiosis to Free Living.</title>
        <authorList>
            <person name="Huo D."/>
            <person name="Li H."/>
            <person name="Cai F."/>
            <person name="Guo X."/>
            <person name="Qiao Z."/>
            <person name="Wang W."/>
            <person name="Yu G."/>
            <person name="Li R."/>
        </authorList>
    </citation>
    <scope>NUCLEOTIDE SEQUENCE [LARGE SCALE GENOMIC DNA]</scope>
    <source>
        <strain evidence="2 3">CHAB 5714</strain>
    </source>
</reference>
<dbReference type="EMBL" id="JAIVFQ010000060">
    <property type="protein sequence ID" value="MCC5602821.1"/>
    <property type="molecule type" value="Genomic_DNA"/>
</dbReference>
<organism evidence="2 3">
    <name type="scientific">Nostoc favosum CHAB5714</name>
    <dbReference type="NCBI Taxonomy" id="2780399"/>
    <lineage>
        <taxon>Bacteria</taxon>
        <taxon>Bacillati</taxon>
        <taxon>Cyanobacteriota</taxon>
        <taxon>Cyanophyceae</taxon>
        <taxon>Nostocales</taxon>
        <taxon>Nostocaceae</taxon>
        <taxon>Nostoc</taxon>
        <taxon>Nostoc favosum</taxon>
    </lineage>
</organism>
<feature type="transmembrane region" description="Helical" evidence="1">
    <location>
        <begin position="59"/>
        <end position="84"/>
    </location>
</feature>
<evidence type="ECO:0000313" key="3">
    <source>
        <dbReference type="Proteomes" id="UP001199525"/>
    </source>
</evidence>
<evidence type="ECO:0000313" key="2">
    <source>
        <dbReference type="EMBL" id="MCC5602821.1"/>
    </source>
</evidence>
<keyword evidence="1" id="KW-0812">Transmembrane</keyword>
<keyword evidence="1" id="KW-1133">Transmembrane helix</keyword>
<evidence type="ECO:0000256" key="1">
    <source>
        <dbReference type="SAM" id="Phobius"/>
    </source>
</evidence>
<gene>
    <name evidence="2" type="ORF">LC586_27410</name>
</gene>
<accession>A0ABS8IG58</accession>
<protein>
    <submittedName>
        <fullName evidence="2">Uncharacterized protein</fullName>
    </submittedName>
</protein>
<dbReference type="Proteomes" id="UP001199525">
    <property type="component" value="Unassembled WGS sequence"/>
</dbReference>
<feature type="transmembrane region" description="Helical" evidence="1">
    <location>
        <begin position="96"/>
        <end position="118"/>
    </location>
</feature>
<proteinExistence type="predicted"/>